<comment type="subunit">
    <text evidence="4">Interacts with translational regulator CsrA and flagellin(s).</text>
</comment>
<dbReference type="PANTHER" id="PTHR39190">
    <property type="entry name" value="FLAGELLAR ASSEMBLY FACTOR FLIW"/>
    <property type="match status" value="1"/>
</dbReference>
<dbReference type="NCBIfam" id="NF009800">
    <property type="entry name" value="PRK13285.2-3"/>
    <property type="match status" value="1"/>
</dbReference>
<dbReference type="GO" id="GO:0006417">
    <property type="term" value="P:regulation of translation"/>
    <property type="evidence" value="ECO:0007669"/>
    <property type="project" value="UniProtKB-KW"/>
</dbReference>
<comment type="subcellular location">
    <subcellularLocation>
        <location evidence="4">Cytoplasm</location>
    </subcellularLocation>
</comment>
<dbReference type="HAMAP" id="MF_01185">
    <property type="entry name" value="FliW"/>
    <property type="match status" value="1"/>
</dbReference>
<keyword evidence="3 4" id="KW-0810">Translation regulation</keyword>
<dbReference type="SMR" id="A0AAU8Q0X5"/>
<name>A0AAU8Q0X5_TREPG</name>
<organism evidence="5 6">
    <name type="scientific">Treponema pallidum subsp. pertenue (strain Gauthier)</name>
    <dbReference type="NCBI Taxonomy" id="491080"/>
    <lineage>
        <taxon>Bacteria</taxon>
        <taxon>Pseudomonadati</taxon>
        <taxon>Spirochaetota</taxon>
        <taxon>Spirochaetia</taxon>
        <taxon>Spirochaetales</taxon>
        <taxon>Treponemataceae</taxon>
        <taxon>Treponema</taxon>
    </lineage>
</organism>
<proteinExistence type="inferred from homology"/>
<dbReference type="Proteomes" id="UP000008192">
    <property type="component" value="Chromosome"/>
</dbReference>
<accession>A0AAU8Q0X5</accession>
<dbReference type="InterPro" id="IPR024046">
    <property type="entry name" value="Flagellar_assmbl_FliW_dom_sf"/>
</dbReference>
<dbReference type="Gene3D" id="2.30.290.10">
    <property type="entry name" value="BH3618-like"/>
    <property type="match status" value="1"/>
</dbReference>
<evidence type="ECO:0000313" key="6">
    <source>
        <dbReference type="Proteomes" id="UP000008192"/>
    </source>
</evidence>
<reference evidence="6" key="1">
    <citation type="journal article" date="2012" name="PLoS Negl. Trop. Dis.">
        <title>Whole genome sequences of three Treponema pallidum ssp. pertenue strains: yaws and syphilis treponemes differ in less than 0.2% of the genome sequence.</title>
        <authorList>
            <person name="Cejkova D."/>
            <person name="Zobanikova M."/>
            <person name="Chen L."/>
            <person name="Pospisilova P."/>
            <person name="Strouhal M."/>
            <person name="Qin X."/>
            <person name="Mikalova L."/>
            <person name="Norris S.J."/>
            <person name="Muzny D.M."/>
            <person name="Gibbs R.A."/>
            <person name="Fulton L.L."/>
            <person name="Sodergren E."/>
            <person name="Weinstock G.M."/>
            <person name="Smajs D."/>
        </authorList>
    </citation>
    <scope>NUCLEOTIDE SEQUENCE [LARGE SCALE GENOMIC DNA]</scope>
    <source>
        <strain evidence="6">Gauthier</strain>
    </source>
</reference>
<dbReference type="Pfam" id="PF02623">
    <property type="entry name" value="FliW"/>
    <property type="match status" value="1"/>
</dbReference>
<protein>
    <recommendedName>
        <fullName evidence="4">Flagellar assembly factor FliW</fullName>
    </recommendedName>
</protein>
<keyword evidence="2 4" id="KW-1005">Bacterial flagellum biogenesis</keyword>
<dbReference type="RefSeq" id="WP_010882103.1">
    <property type="nucleotide sequence ID" value="NC_016843.1"/>
</dbReference>
<sequence>MEIQTKTLGTQTVEAHQIITLERGLYGFEKYHRFALFDAVQVPFIHMQSLDDPALSFIAIDPFLFRPDYELDIDDVLLQPLDISSPTDVLVFALVTIPPDGSAVTANLQGPLIVNKKNRKAMQVAMGGDRWRTKHDIVAEMAERRAQEQC</sequence>
<keyword evidence="1 4" id="KW-0963">Cytoplasm</keyword>
<dbReference type="KEGG" id="tpg:TPEGAU_0658"/>
<evidence type="ECO:0000256" key="2">
    <source>
        <dbReference type="ARBA" id="ARBA00022795"/>
    </source>
</evidence>
<keyword evidence="5" id="KW-0966">Cell projection</keyword>
<keyword evidence="5" id="KW-0282">Flagellum</keyword>
<comment type="function">
    <text evidence="4">Acts as an anti-CsrA protein, binds CsrA and prevents it from repressing translation of its target genes, one of which is flagellin. Binds to flagellin and participates in the assembly of the flagellum.</text>
</comment>
<dbReference type="SUPFAM" id="SSF141457">
    <property type="entry name" value="BH3618-like"/>
    <property type="match status" value="1"/>
</dbReference>
<dbReference type="InterPro" id="IPR003775">
    <property type="entry name" value="Flagellar_assembly_factor_FliW"/>
</dbReference>
<dbReference type="AlphaFoldDB" id="A0AAU8Q0X5"/>
<keyword evidence="5" id="KW-0969">Cilium</keyword>
<evidence type="ECO:0000256" key="1">
    <source>
        <dbReference type="ARBA" id="ARBA00022490"/>
    </source>
</evidence>
<dbReference type="PANTHER" id="PTHR39190:SF1">
    <property type="entry name" value="FLAGELLAR ASSEMBLY FACTOR FLIW"/>
    <property type="match status" value="1"/>
</dbReference>
<dbReference type="GO" id="GO:0044780">
    <property type="term" value="P:bacterial-type flagellum assembly"/>
    <property type="evidence" value="ECO:0007669"/>
    <property type="project" value="UniProtKB-UniRule"/>
</dbReference>
<evidence type="ECO:0000256" key="3">
    <source>
        <dbReference type="ARBA" id="ARBA00022845"/>
    </source>
</evidence>
<dbReference type="EMBL" id="CP002376">
    <property type="protein sequence ID" value="AEZ59919.1"/>
    <property type="molecule type" value="Genomic_DNA"/>
</dbReference>
<dbReference type="GeneID" id="93876425"/>
<evidence type="ECO:0000313" key="5">
    <source>
        <dbReference type="EMBL" id="AEZ59919.1"/>
    </source>
</evidence>
<dbReference type="GO" id="GO:0005737">
    <property type="term" value="C:cytoplasm"/>
    <property type="evidence" value="ECO:0007669"/>
    <property type="project" value="UniProtKB-SubCell"/>
</dbReference>
<evidence type="ECO:0000256" key="4">
    <source>
        <dbReference type="HAMAP-Rule" id="MF_01185"/>
    </source>
</evidence>
<gene>
    <name evidence="4 5" type="primary">fliW</name>
    <name evidence="5" type="ordered locus">TPEGAU_0658</name>
</gene>
<keyword evidence="4" id="KW-0143">Chaperone</keyword>
<comment type="similarity">
    <text evidence="4">Belongs to the FliW family.</text>
</comment>